<name>A0A9N8EW66_9STRA</name>
<keyword evidence="7" id="KW-1185">Reference proteome</keyword>
<organism evidence="6 7">
    <name type="scientific">Seminavis robusta</name>
    <dbReference type="NCBI Taxonomy" id="568900"/>
    <lineage>
        <taxon>Eukaryota</taxon>
        <taxon>Sar</taxon>
        <taxon>Stramenopiles</taxon>
        <taxon>Ochrophyta</taxon>
        <taxon>Bacillariophyta</taxon>
        <taxon>Bacillariophyceae</taxon>
        <taxon>Bacillariophycidae</taxon>
        <taxon>Naviculales</taxon>
        <taxon>Naviculaceae</taxon>
        <taxon>Seminavis</taxon>
    </lineage>
</organism>
<evidence type="ECO:0000256" key="1">
    <source>
        <dbReference type="ARBA" id="ARBA00004370"/>
    </source>
</evidence>
<dbReference type="PANTHER" id="PTHR48261:SF2">
    <property type="entry name" value="ACETYLGLUCOSAMINYLTRANSFERASE"/>
    <property type="match status" value="1"/>
</dbReference>
<evidence type="ECO:0000313" key="7">
    <source>
        <dbReference type="Proteomes" id="UP001153069"/>
    </source>
</evidence>
<evidence type="ECO:0000256" key="3">
    <source>
        <dbReference type="ARBA" id="ARBA00023136"/>
    </source>
</evidence>
<proteinExistence type="predicted"/>
<evidence type="ECO:0000256" key="2">
    <source>
        <dbReference type="ARBA" id="ARBA00022679"/>
    </source>
</evidence>
<keyword evidence="2" id="KW-0808">Transferase</keyword>
<dbReference type="Gene3D" id="3.90.550.10">
    <property type="entry name" value="Spore Coat Polysaccharide Biosynthesis Protein SpsA, Chain A"/>
    <property type="match status" value="1"/>
</dbReference>
<keyword evidence="4" id="KW-1015">Disulfide bond</keyword>
<evidence type="ECO:0000313" key="6">
    <source>
        <dbReference type="EMBL" id="CAB9526714.1"/>
    </source>
</evidence>
<evidence type="ECO:0000256" key="4">
    <source>
        <dbReference type="ARBA" id="ARBA00023157"/>
    </source>
</evidence>
<dbReference type="InterPro" id="IPR015338">
    <property type="entry name" value="GT64_dom"/>
</dbReference>
<dbReference type="GO" id="GO:0016020">
    <property type="term" value="C:membrane"/>
    <property type="evidence" value="ECO:0007669"/>
    <property type="project" value="UniProtKB-SubCell"/>
</dbReference>
<comment type="subcellular location">
    <subcellularLocation>
        <location evidence="1">Membrane</location>
    </subcellularLocation>
</comment>
<dbReference type="Proteomes" id="UP001153069">
    <property type="component" value="Unassembled WGS sequence"/>
</dbReference>
<feature type="domain" description="Glycosyl transferase 64" evidence="5">
    <location>
        <begin position="71"/>
        <end position="303"/>
    </location>
</feature>
<dbReference type="InterPro" id="IPR029044">
    <property type="entry name" value="Nucleotide-diphossugar_trans"/>
</dbReference>
<dbReference type="InterPro" id="IPR004263">
    <property type="entry name" value="Exostosin"/>
</dbReference>
<dbReference type="EMBL" id="CAICTM010001872">
    <property type="protein sequence ID" value="CAB9526714.1"/>
    <property type="molecule type" value="Genomic_DNA"/>
</dbReference>
<evidence type="ECO:0000259" key="5">
    <source>
        <dbReference type="Pfam" id="PF09258"/>
    </source>
</evidence>
<accession>A0A9N8EW66</accession>
<dbReference type="PANTHER" id="PTHR48261">
    <property type="entry name" value="ACETYLGLUCOSAMINYLTRANSFERASE"/>
    <property type="match status" value="1"/>
</dbReference>
<dbReference type="Pfam" id="PF09258">
    <property type="entry name" value="Glyco_transf_64"/>
    <property type="match status" value="1"/>
</dbReference>
<dbReference type="SUPFAM" id="SSF53448">
    <property type="entry name" value="Nucleotide-diphospho-sugar transferases"/>
    <property type="match status" value="1"/>
</dbReference>
<gene>
    <name evidence="6" type="ORF">SEMRO_1874_G302960.1</name>
</gene>
<reference evidence="6" key="1">
    <citation type="submission" date="2020-06" db="EMBL/GenBank/DDBJ databases">
        <authorList>
            <consortium name="Plant Systems Biology data submission"/>
        </authorList>
    </citation>
    <scope>NUCLEOTIDE SEQUENCE</scope>
    <source>
        <strain evidence="6">D6</strain>
    </source>
</reference>
<keyword evidence="3" id="KW-0472">Membrane</keyword>
<dbReference type="OrthoDB" id="5954868at2759"/>
<dbReference type="AlphaFoldDB" id="A0A9N8EW66"/>
<dbReference type="GO" id="GO:0016757">
    <property type="term" value="F:glycosyltransferase activity"/>
    <property type="evidence" value="ECO:0007669"/>
    <property type="project" value="InterPro"/>
</dbReference>
<sequence length="358" mass="40820">MSQKPGWFRRPVQMAKVQWNVLSPKKKLLCCAVGVLISLSLFLSLVDLMFSTYLFNIKSGAATILLSPNKFSVVINSYKRPRELQDAIQHYASRCSHLVDQVFIVWSADQGDPPKKKPHKVPVSFIPTKNSLNSRFLPIDEASDAIFMVDDDVRVNCQALDLAFAAWRIKPSSMVGFYPRLAVEDSDGSFAYHAWPVLFFRQQSNLVLTKASFLHKQYMKFYSDSSRHPQEILDYVDKYFNCEDIAMSLLVANVTRDNQGVPALPLYVEASVTDRGIFNGISTNTGHMGQRSKCLHDLVAIYRSHGWKSPMDYAFPLRQASFQQHFPGFWWQAKPSNFFEWFAVSCRTSSSKSSLRIE</sequence>
<protein>
    <submittedName>
        <fullName evidence="6">Exostosin-like 3</fullName>
    </submittedName>
</protein>
<comment type="caution">
    <text evidence="6">The sequence shown here is derived from an EMBL/GenBank/DDBJ whole genome shotgun (WGS) entry which is preliminary data.</text>
</comment>